<comment type="caution">
    <text evidence="1">The sequence shown here is derived from an EMBL/GenBank/DDBJ whole genome shotgun (WGS) entry which is preliminary data.</text>
</comment>
<name>A0A835I8S8_9MAGN</name>
<dbReference type="Proteomes" id="UP000631114">
    <property type="component" value="Unassembled WGS sequence"/>
</dbReference>
<gene>
    <name evidence="1" type="ORF">IFM89_007444</name>
</gene>
<dbReference type="OrthoDB" id="10248838at2759"/>
<organism evidence="1 2">
    <name type="scientific">Coptis chinensis</name>
    <dbReference type="NCBI Taxonomy" id="261450"/>
    <lineage>
        <taxon>Eukaryota</taxon>
        <taxon>Viridiplantae</taxon>
        <taxon>Streptophyta</taxon>
        <taxon>Embryophyta</taxon>
        <taxon>Tracheophyta</taxon>
        <taxon>Spermatophyta</taxon>
        <taxon>Magnoliopsida</taxon>
        <taxon>Ranunculales</taxon>
        <taxon>Ranunculaceae</taxon>
        <taxon>Coptidoideae</taxon>
        <taxon>Coptis</taxon>
    </lineage>
</organism>
<reference evidence="1 2" key="1">
    <citation type="submission" date="2020-10" db="EMBL/GenBank/DDBJ databases">
        <title>The Coptis chinensis genome and diversification of protoberbering-type alkaloids.</title>
        <authorList>
            <person name="Wang B."/>
            <person name="Shu S."/>
            <person name="Song C."/>
            <person name="Liu Y."/>
        </authorList>
    </citation>
    <scope>NUCLEOTIDE SEQUENCE [LARGE SCALE GENOMIC DNA]</scope>
    <source>
        <strain evidence="1">HL-2020</strain>
        <tissue evidence="1">Leaf</tissue>
    </source>
</reference>
<keyword evidence="2" id="KW-1185">Reference proteome</keyword>
<dbReference type="SUPFAM" id="SSF141678">
    <property type="entry name" value="MAL13P1.257-like"/>
    <property type="match status" value="1"/>
</dbReference>
<accession>A0A835I8S8</accession>
<dbReference type="EMBL" id="JADFTS010000003">
    <property type="protein sequence ID" value="KAF9613366.1"/>
    <property type="molecule type" value="Genomic_DNA"/>
</dbReference>
<proteinExistence type="predicted"/>
<dbReference type="AlphaFoldDB" id="A0A835I8S8"/>
<evidence type="ECO:0000313" key="1">
    <source>
        <dbReference type="EMBL" id="KAF9613366.1"/>
    </source>
</evidence>
<dbReference type="Pfam" id="PF05907">
    <property type="entry name" value="CXXC_Zn-b_euk"/>
    <property type="match status" value="1"/>
</dbReference>
<evidence type="ECO:0000313" key="2">
    <source>
        <dbReference type="Proteomes" id="UP000631114"/>
    </source>
</evidence>
<protein>
    <submittedName>
        <fullName evidence="1">Uncharacterized protein</fullName>
    </submittedName>
</protein>
<dbReference type="InterPro" id="IPR008584">
    <property type="entry name" value="CXXC_Zn-binding_euk"/>
</dbReference>
<sequence length="85" mass="9640">MLGGKQLRKCVWERTSFSRDMNEVWNIDGWMSLLIEVTSEQRSAATSGTKFEDIDLSGGEYADYCEKGQIPVMISNLQAKFDVVK</sequence>